<gene>
    <name evidence="1" type="ORF">ElP_53200</name>
</gene>
<evidence type="ECO:0000313" key="2">
    <source>
        <dbReference type="Proteomes" id="UP000317835"/>
    </source>
</evidence>
<dbReference type="Proteomes" id="UP000317835">
    <property type="component" value="Chromosome"/>
</dbReference>
<reference evidence="1 2" key="1">
    <citation type="submission" date="2019-02" db="EMBL/GenBank/DDBJ databases">
        <title>Deep-cultivation of Planctomycetes and their phenomic and genomic characterization uncovers novel biology.</title>
        <authorList>
            <person name="Wiegand S."/>
            <person name="Jogler M."/>
            <person name="Boedeker C."/>
            <person name="Pinto D."/>
            <person name="Vollmers J."/>
            <person name="Rivas-Marin E."/>
            <person name="Kohn T."/>
            <person name="Peeters S.H."/>
            <person name="Heuer A."/>
            <person name="Rast P."/>
            <person name="Oberbeckmann S."/>
            <person name="Bunk B."/>
            <person name="Jeske O."/>
            <person name="Meyerdierks A."/>
            <person name="Storesund J.E."/>
            <person name="Kallscheuer N."/>
            <person name="Luecker S."/>
            <person name="Lage O.M."/>
            <person name="Pohl T."/>
            <person name="Merkel B.J."/>
            <person name="Hornburger P."/>
            <person name="Mueller R.-W."/>
            <person name="Bruemmer F."/>
            <person name="Labrenz M."/>
            <person name="Spormann A.M."/>
            <person name="Op den Camp H."/>
            <person name="Overmann J."/>
            <person name="Amann R."/>
            <person name="Jetten M.S.M."/>
            <person name="Mascher T."/>
            <person name="Medema M.H."/>
            <person name="Devos D.P."/>
            <person name="Kaster A.-K."/>
            <person name="Ovreas L."/>
            <person name="Rohde M."/>
            <person name="Galperin M.Y."/>
            <person name="Jogler C."/>
        </authorList>
    </citation>
    <scope>NUCLEOTIDE SEQUENCE [LARGE SCALE GENOMIC DNA]</scope>
    <source>
        <strain evidence="1 2">ElP</strain>
    </source>
</reference>
<dbReference type="RefSeq" id="WP_197446374.1">
    <property type="nucleotide sequence ID" value="NZ_CP036426.1"/>
</dbReference>
<dbReference type="EMBL" id="CP036426">
    <property type="protein sequence ID" value="QDV37381.1"/>
    <property type="molecule type" value="Genomic_DNA"/>
</dbReference>
<proteinExistence type="predicted"/>
<organism evidence="1 2">
    <name type="scientific">Tautonia plasticadhaerens</name>
    <dbReference type="NCBI Taxonomy" id="2527974"/>
    <lineage>
        <taxon>Bacteria</taxon>
        <taxon>Pseudomonadati</taxon>
        <taxon>Planctomycetota</taxon>
        <taxon>Planctomycetia</taxon>
        <taxon>Isosphaerales</taxon>
        <taxon>Isosphaeraceae</taxon>
        <taxon>Tautonia</taxon>
    </lineage>
</organism>
<protein>
    <recommendedName>
        <fullName evidence="3">IS1 family transposase</fullName>
    </recommendedName>
</protein>
<evidence type="ECO:0008006" key="3">
    <source>
        <dbReference type="Google" id="ProtNLM"/>
    </source>
</evidence>
<dbReference type="KEGG" id="tpla:ElP_53200"/>
<sequence>MDDLSRFCCLNPDCPEHGKRGAGNLSVTSRYCPDKARRMLRCRCCKARFSERKGTPLFGSHLPAEKAVSVLHHIAEGSGVRKTGRLVGVSRETVARYSRKAGRHARGLHDELVAVSPPYP</sequence>
<accession>A0A518H970</accession>
<evidence type="ECO:0000313" key="1">
    <source>
        <dbReference type="EMBL" id="QDV37381.1"/>
    </source>
</evidence>
<dbReference type="AlphaFoldDB" id="A0A518H970"/>
<keyword evidence="2" id="KW-1185">Reference proteome</keyword>
<name>A0A518H970_9BACT</name>